<keyword evidence="1" id="KW-0812">Transmembrane</keyword>
<organism evidence="2 3">
    <name type="scientific">Tessaracoccus flavescens</name>
    <dbReference type="NCBI Taxonomy" id="399497"/>
    <lineage>
        <taxon>Bacteria</taxon>
        <taxon>Bacillati</taxon>
        <taxon>Actinomycetota</taxon>
        <taxon>Actinomycetes</taxon>
        <taxon>Propionibacteriales</taxon>
        <taxon>Propionibacteriaceae</taxon>
        <taxon>Tessaracoccus</taxon>
    </lineage>
</organism>
<keyword evidence="1" id="KW-0472">Membrane</keyword>
<dbReference type="EMBL" id="DYZF01000167">
    <property type="protein sequence ID" value="HJE51612.1"/>
    <property type="molecule type" value="Genomic_DNA"/>
</dbReference>
<dbReference type="Proteomes" id="UP000712713">
    <property type="component" value="Unassembled WGS sequence"/>
</dbReference>
<comment type="caution">
    <text evidence="2">The sequence shown here is derived from an EMBL/GenBank/DDBJ whole genome shotgun (WGS) entry which is preliminary data.</text>
</comment>
<proteinExistence type="predicted"/>
<protein>
    <submittedName>
        <fullName evidence="2">Neutral zinc metallopeptidase</fullName>
    </submittedName>
</protein>
<name>A0A921EP11_9ACTN</name>
<evidence type="ECO:0000313" key="3">
    <source>
        <dbReference type="Proteomes" id="UP000712713"/>
    </source>
</evidence>
<reference evidence="2" key="1">
    <citation type="journal article" date="2021" name="PeerJ">
        <title>Extensive microbial diversity within the chicken gut microbiome revealed by metagenomics and culture.</title>
        <authorList>
            <person name="Gilroy R."/>
            <person name="Ravi A."/>
            <person name="Getino M."/>
            <person name="Pursley I."/>
            <person name="Horton D.L."/>
            <person name="Alikhan N.F."/>
            <person name="Baker D."/>
            <person name="Gharbi K."/>
            <person name="Hall N."/>
            <person name="Watson M."/>
            <person name="Adriaenssens E.M."/>
            <person name="Foster-Nyarko E."/>
            <person name="Jarju S."/>
            <person name="Secka A."/>
            <person name="Antonio M."/>
            <person name="Oren A."/>
            <person name="Chaudhuri R.R."/>
            <person name="La Ragione R."/>
            <person name="Hildebrand F."/>
            <person name="Pallen M.J."/>
        </authorList>
    </citation>
    <scope>NUCLEOTIDE SEQUENCE</scope>
    <source>
        <strain evidence="2">ChiGjej3B3-7470</strain>
    </source>
</reference>
<evidence type="ECO:0000256" key="1">
    <source>
        <dbReference type="SAM" id="Phobius"/>
    </source>
</evidence>
<keyword evidence="1" id="KW-1133">Transmembrane helix</keyword>
<evidence type="ECO:0000313" key="2">
    <source>
        <dbReference type="EMBL" id="HJE51612.1"/>
    </source>
</evidence>
<dbReference type="AlphaFoldDB" id="A0A921EP11"/>
<feature type="transmembrane region" description="Helical" evidence="1">
    <location>
        <begin position="20"/>
        <end position="41"/>
    </location>
</feature>
<sequence length="305" mass="33543">MTEHWQSAPPEPRPSVVTRLGIAATALVVVAALVVIGVNLVQPDDPIAQPRVTPSSAAPPPQPAPATQAWALPEREWEVLPAPNPTSPLAAAQDTPLNALVSVRLASCPHPTPITSEKQWRSDVQAQWSCLHRAFIPEFERLGWPTAEPAVEFFTGPGDDSVCGYLDAPAFYCADGDGTVHFGGEHFEMAKAWDLSINEMVNHEYGHHLQSLAGITTAKMAVGGREADRRAELQAVCWSGMLTMHNRSFTFNERDYRSWEDRLASMREDRIHGNRASLIYWGMRGLYAATLGDCNTWVVEPERVA</sequence>
<gene>
    <name evidence="2" type="ORF">K8V15_06505</name>
</gene>
<reference evidence="2" key="2">
    <citation type="submission" date="2021-09" db="EMBL/GenBank/DDBJ databases">
        <authorList>
            <person name="Gilroy R."/>
        </authorList>
    </citation>
    <scope>NUCLEOTIDE SEQUENCE</scope>
    <source>
        <strain evidence="2">ChiGjej3B3-7470</strain>
    </source>
</reference>
<accession>A0A921EP11</accession>